<dbReference type="AlphaFoldDB" id="A0A944DMN3"/>
<accession>A0A944DMN3</accession>
<comment type="caution">
    <text evidence="1">The sequence shown here is derived from an EMBL/GenBank/DDBJ whole genome shotgun (WGS) entry which is preliminary data.</text>
</comment>
<dbReference type="Proteomes" id="UP000692896">
    <property type="component" value="Unassembled WGS sequence"/>
</dbReference>
<name>A0A944DMN3_PSEFL</name>
<reference evidence="1" key="1">
    <citation type="submission" date="2021-03" db="EMBL/GenBank/DDBJ databases">
        <title>Genomic analysis provides insights into the functional capacity of soil bacteria communities inhabiting an altitudinal gradient in the Atacama Desert.</title>
        <authorList>
            <person name="Gonzalez M."/>
            <person name="Maldonado J."/>
            <person name="Maza F."/>
            <person name="Hodar C."/>
            <person name="Cortes M."/>
            <person name="Palma R."/>
            <person name="Andreani C."/>
            <person name="Gaete A."/>
            <person name="Vasquez-Dean J."/>
            <person name="Acuna V."/>
            <person name="Aguado M."/>
            <person name="Mandakovic D."/>
            <person name="Latorre M."/>
            <person name="Orellana A."/>
            <person name="Gutierrez R."/>
            <person name="Montecino M."/>
            <person name="Allende M."/>
            <person name="Maass A."/>
            <person name="Cambiazo V."/>
        </authorList>
    </citation>
    <scope>NUCLEOTIDE SEQUENCE</scope>
    <source>
        <strain evidence="1">ISL-25</strain>
    </source>
</reference>
<dbReference type="EMBL" id="JAGGOB010000056">
    <property type="protein sequence ID" value="MBT2331634.1"/>
    <property type="molecule type" value="Genomic_DNA"/>
</dbReference>
<gene>
    <name evidence="1" type="ORF">J7E47_23235</name>
</gene>
<evidence type="ECO:0000313" key="1">
    <source>
        <dbReference type="EMBL" id="MBT2331634.1"/>
    </source>
</evidence>
<dbReference type="RefSeq" id="WP_214912893.1">
    <property type="nucleotide sequence ID" value="NZ_JAGGNX010000004.1"/>
</dbReference>
<organism evidence="1 2">
    <name type="scientific">Pseudomonas fluorescens</name>
    <dbReference type="NCBI Taxonomy" id="294"/>
    <lineage>
        <taxon>Bacteria</taxon>
        <taxon>Pseudomonadati</taxon>
        <taxon>Pseudomonadota</taxon>
        <taxon>Gammaproteobacteria</taxon>
        <taxon>Pseudomonadales</taxon>
        <taxon>Pseudomonadaceae</taxon>
        <taxon>Pseudomonas</taxon>
    </lineage>
</organism>
<protein>
    <submittedName>
        <fullName evidence="1">Uncharacterized protein</fullName>
    </submittedName>
</protein>
<sequence length="77" mass="8560">MNLTRYLYKGPQSAASLRVGEQRELLEVQLSPGKPVKLPADHEYTQVLLELQHLEPLAPETKAAAKVSPAPQKVEKE</sequence>
<evidence type="ECO:0000313" key="2">
    <source>
        <dbReference type="Proteomes" id="UP000692896"/>
    </source>
</evidence>
<proteinExistence type="predicted"/>